<name>A0A4Y3NJK0_PAEAU</name>
<comment type="caution">
    <text evidence="2">The sequence shown here is derived from an EMBL/GenBank/DDBJ whole genome shotgun (WGS) entry which is preliminary data.</text>
</comment>
<feature type="domain" description="AB hydrolase-1" evidence="1">
    <location>
        <begin position="27"/>
        <end position="273"/>
    </location>
</feature>
<evidence type="ECO:0000313" key="3">
    <source>
        <dbReference type="Proteomes" id="UP000317715"/>
    </source>
</evidence>
<gene>
    <name evidence="2" type="ORF">AAU01_19260</name>
</gene>
<reference evidence="2 3" key="1">
    <citation type="submission" date="2019-06" db="EMBL/GenBank/DDBJ databases">
        <title>Whole genome shotgun sequence of Paenarthrobacter aurescens NBRC 12136.</title>
        <authorList>
            <person name="Hosoyama A."/>
            <person name="Uohara A."/>
            <person name="Ohji S."/>
            <person name="Ichikawa N."/>
        </authorList>
    </citation>
    <scope>NUCLEOTIDE SEQUENCE [LARGE SCALE GENOMIC DNA]</scope>
    <source>
        <strain evidence="2 3">NBRC 12136</strain>
    </source>
</reference>
<dbReference type="GO" id="GO:0016787">
    <property type="term" value="F:hydrolase activity"/>
    <property type="evidence" value="ECO:0007669"/>
    <property type="project" value="UniProtKB-KW"/>
</dbReference>
<sequence length="286" mass="29842">MADSAVPLPFVNVLTPAIPAGQPVPAVLIHGWASGSVYWEPLARKLLDAGREVWIVDLPGYHPGEELPPDFEWTLDSAAASVAAALDARSAAPAGRSAAPAARSAAPAGRPAVHLVGHSMGGSVSLTLAAARPDLVASLTLVGMAPVPQNQGFKTVLNSQLDQGFFDSGTIAKLMHAWYGDLSAADMVRLSAGFKTPVQVLSASAVAAMSGVEPSVPGRVHAPLLVIAGTGDQVRPMEQMRAFVAENPDRQLQAIPGAGHNVHWEQPEQCAQALTEFWETSWPPPA</sequence>
<evidence type="ECO:0000259" key="1">
    <source>
        <dbReference type="Pfam" id="PF12697"/>
    </source>
</evidence>
<dbReference type="InterPro" id="IPR029058">
    <property type="entry name" value="AB_hydrolase_fold"/>
</dbReference>
<protein>
    <submittedName>
        <fullName evidence="2">Alpha/beta hydrolase</fullName>
    </submittedName>
</protein>
<proteinExistence type="predicted"/>
<dbReference type="AlphaFoldDB" id="A0A4Y3NJK0"/>
<dbReference type="InterPro" id="IPR050228">
    <property type="entry name" value="Carboxylesterase_BioH"/>
</dbReference>
<evidence type="ECO:0000313" key="2">
    <source>
        <dbReference type="EMBL" id="GEB19171.1"/>
    </source>
</evidence>
<keyword evidence="3" id="KW-1185">Reference proteome</keyword>
<dbReference type="EMBL" id="BJMD01000010">
    <property type="protein sequence ID" value="GEB19171.1"/>
    <property type="molecule type" value="Genomic_DNA"/>
</dbReference>
<keyword evidence="2" id="KW-0378">Hydrolase</keyword>
<organism evidence="2 3">
    <name type="scientific">Paenarthrobacter aurescens</name>
    <name type="common">Arthrobacter aurescens</name>
    <dbReference type="NCBI Taxonomy" id="43663"/>
    <lineage>
        <taxon>Bacteria</taxon>
        <taxon>Bacillati</taxon>
        <taxon>Actinomycetota</taxon>
        <taxon>Actinomycetes</taxon>
        <taxon>Micrococcales</taxon>
        <taxon>Micrococcaceae</taxon>
        <taxon>Paenarthrobacter</taxon>
    </lineage>
</organism>
<dbReference type="RefSeq" id="WP_141283414.1">
    <property type="nucleotide sequence ID" value="NZ_BAAAWK010000001.1"/>
</dbReference>
<dbReference type="OrthoDB" id="63519at2"/>
<dbReference type="Pfam" id="PF12697">
    <property type="entry name" value="Abhydrolase_6"/>
    <property type="match status" value="1"/>
</dbReference>
<dbReference type="GeneID" id="97299286"/>
<dbReference type="InterPro" id="IPR000073">
    <property type="entry name" value="AB_hydrolase_1"/>
</dbReference>
<dbReference type="Proteomes" id="UP000317715">
    <property type="component" value="Unassembled WGS sequence"/>
</dbReference>
<dbReference type="SUPFAM" id="SSF53474">
    <property type="entry name" value="alpha/beta-Hydrolases"/>
    <property type="match status" value="1"/>
</dbReference>
<dbReference type="PANTHER" id="PTHR43194">
    <property type="entry name" value="HYDROLASE ALPHA/BETA FOLD FAMILY"/>
    <property type="match status" value="1"/>
</dbReference>
<dbReference type="PANTHER" id="PTHR43194:SF2">
    <property type="entry name" value="PEROXISOMAL MEMBRANE PROTEIN LPX1"/>
    <property type="match status" value="1"/>
</dbReference>
<accession>A0A4Y3NJK0</accession>
<dbReference type="Gene3D" id="3.40.50.1820">
    <property type="entry name" value="alpha/beta hydrolase"/>
    <property type="match status" value="1"/>
</dbReference>